<keyword evidence="1" id="KW-0812">Transmembrane</keyword>
<dbReference type="Gene3D" id="3.40.960.10">
    <property type="entry name" value="VSR Endonuclease"/>
    <property type="match status" value="1"/>
</dbReference>
<dbReference type="InterPro" id="IPR024402">
    <property type="entry name" value="DUF2726"/>
</dbReference>
<dbReference type="Proteomes" id="UP001597420">
    <property type="component" value="Unassembled WGS sequence"/>
</dbReference>
<keyword evidence="4" id="KW-1185">Reference proteome</keyword>
<evidence type="ECO:0000256" key="1">
    <source>
        <dbReference type="SAM" id="Phobius"/>
    </source>
</evidence>
<sequence length="208" mass="24385">MWQGILSQFYSSLYPLFGIVIIAIFLKATIIILTKKRKKNKYICSNSNTFNKLEILSKAKFRKCSLMNKSEYTLYSRLSHLLDVQHAKQGFKLFSQVSMGEFIQSNDQNAFNLINNKRVDFLIIDKDCNPIVVIEYQGSGHYQSNAIERDTIKKESCRQANIEYIEFKQNYDELDFQRISKILNVNHRMFIANEELYVNNPNQLAKSR</sequence>
<name>A0ABW4NRI8_9PAST</name>
<organism evidence="3 4">
    <name type="scientific">Pasteurella oralis</name>
    <dbReference type="NCBI Taxonomy" id="1071947"/>
    <lineage>
        <taxon>Bacteria</taxon>
        <taxon>Pseudomonadati</taxon>
        <taxon>Pseudomonadota</taxon>
        <taxon>Gammaproteobacteria</taxon>
        <taxon>Pasteurellales</taxon>
        <taxon>Pasteurellaceae</taxon>
        <taxon>Pasteurella</taxon>
    </lineage>
</organism>
<comment type="caution">
    <text evidence="3">The sequence shown here is derived from an EMBL/GenBank/DDBJ whole genome shotgun (WGS) entry which is preliminary data.</text>
</comment>
<dbReference type="RefSeq" id="WP_379095712.1">
    <property type="nucleotide sequence ID" value="NZ_JBHUFP010000004.1"/>
</dbReference>
<dbReference type="Pfam" id="PF10881">
    <property type="entry name" value="DUF2726"/>
    <property type="match status" value="1"/>
</dbReference>
<evidence type="ECO:0000259" key="2">
    <source>
        <dbReference type="Pfam" id="PF10881"/>
    </source>
</evidence>
<evidence type="ECO:0000313" key="4">
    <source>
        <dbReference type="Proteomes" id="UP001597420"/>
    </source>
</evidence>
<evidence type="ECO:0000313" key="3">
    <source>
        <dbReference type="EMBL" id="MFD1805204.1"/>
    </source>
</evidence>
<feature type="domain" description="DUF2726" evidence="2">
    <location>
        <begin position="65"/>
        <end position="171"/>
    </location>
</feature>
<accession>A0ABW4NRI8</accession>
<gene>
    <name evidence="3" type="ORF">ACFSAV_02235</name>
</gene>
<reference evidence="4" key="1">
    <citation type="journal article" date="2019" name="Int. J. Syst. Evol. Microbiol.">
        <title>The Global Catalogue of Microorganisms (GCM) 10K type strain sequencing project: providing services to taxonomists for standard genome sequencing and annotation.</title>
        <authorList>
            <consortium name="The Broad Institute Genomics Platform"/>
            <consortium name="The Broad Institute Genome Sequencing Center for Infectious Disease"/>
            <person name="Wu L."/>
            <person name="Ma J."/>
        </authorList>
    </citation>
    <scope>NUCLEOTIDE SEQUENCE [LARGE SCALE GENOMIC DNA]</scope>
    <source>
        <strain evidence="4">CCM 7950</strain>
    </source>
</reference>
<keyword evidence="1" id="KW-1133">Transmembrane helix</keyword>
<keyword evidence="1" id="KW-0472">Membrane</keyword>
<dbReference type="EMBL" id="JBHUFP010000004">
    <property type="protein sequence ID" value="MFD1805204.1"/>
    <property type="molecule type" value="Genomic_DNA"/>
</dbReference>
<proteinExistence type="predicted"/>
<feature type="transmembrane region" description="Helical" evidence="1">
    <location>
        <begin position="12"/>
        <end position="33"/>
    </location>
</feature>
<protein>
    <submittedName>
        <fullName evidence="3">DUF2726 domain-containing protein</fullName>
    </submittedName>
</protein>